<evidence type="ECO:0000256" key="1">
    <source>
        <dbReference type="ARBA" id="ARBA00008795"/>
    </source>
</evidence>
<evidence type="ECO:0000256" key="2">
    <source>
        <dbReference type="ARBA" id="ARBA00022443"/>
    </source>
</evidence>
<keyword evidence="3" id="KW-0343">GTPase activation</keyword>
<protein>
    <recommendedName>
        <fullName evidence="10">Rho GTPase-activating protein 33-like</fullName>
    </recommendedName>
</protein>
<dbReference type="SMART" id="SM00324">
    <property type="entry name" value="RhoGAP"/>
    <property type="match status" value="1"/>
</dbReference>
<name>A0A9Q0E375_9TELE</name>
<dbReference type="InterPro" id="IPR036871">
    <property type="entry name" value="PX_dom_sf"/>
</dbReference>
<feature type="compositionally biased region" description="Polar residues" evidence="5">
    <location>
        <begin position="1144"/>
        <end position="1156"/>
    </location>
</feature>
<gene>
    <name evidence="8" type="ORF">NHX12_001525</name>
</gene>
<dbReference type="SMART" id="SM00326">
    <property type="entry name" value="SH3"/>
    <property type="match status" value="1"/>
</dbReference>
<feature type="compositionally biased region" description="Basic residues" evidence="5">
    <location>
        <begin position="1250"/>
        <end position="1264"/>
    </location>
</feature>
<feature type="compositionally biased region" description="Polar residues" evidence="5">
    <location>
        <begin position="1562"/>
        <end position="1573"/>
    </location>
</feature>
<dbReference type="Proteomes" id="UP001148018">
    <property type="component" value="Unassembled WGS sequence"/>
</dbReference>
<dbReference type="GO" id="GO:0005794">
    <property type="term" value="C:Golgi apparatus"/>
    <property type="evidence" value="ECO:0007669"/>
    <property type="project" value="TreeGrafter"/>
</dbReference>
<dbReference type="PANTHER" id="PTHR15729">
    <property type="entry name" value="CDC42 GTPASE-ACTIVATING PROTEIN"/>
    <property type="match status" value="1"/>
</dbReference>
<reference evidence="8" key="1">
    <citation type="submission" date="2022-07" db="EMBL/GenBank/DDBJ databases">
        <title>Chromosome-level genome of Muraenolepis orangiensis.</title>
        <authorList>
            <person name="Kim J."/>
        </authorList>
    </citation>
    <scope>NUCLEOTIDE SEQUENCE</scope>
    <source>
        <strain evidence="8">KU_S4_2022</strain>
        <tissue evidence="8">Muscle</tissue>
    </source>
</reference>
<feature type="region of interest" description="Disordered" evidence="5">
    <location>
        <begin position="1245"/>
        <end position="1383"/>
    </location>
</feature>
<dbReference type="PROSITE" id="PS50002">
    <property type="entry name" value="SH3"/>
    <property type="match status" value="1"/>
</dbReference>
<feature type="compositionally biased region" description="Low complexity" evidence="5">
    <location>
        <begin position="1189"/>
        <end position="1200"/>
    </location>
</feature>
<dbReference type="SUPFAM" id="SSF48350">
    <property type="entry name" value="GTPase activation domain, GAP"/>
    <property type="match status" value="1"/>
</dbReference>
<feature type="compositionally biased region" description="Low complexity" evidence="5">
    <location>
        <begin position="1322"/>
        <end position="1341"/>
    </location>
</feature>
<dbReference type="GO" id="GO:0005096">
    <property type="term" value="F:GTPase activator activity"/>
    <property type="evidence" value="ECO:0007669"/>
    <property type="project" value="UniProtKB-KW"/>
</dbReference>
<dbReference type="GO" id="GO:0005654">
    <property type="term" value="C:nucleoplasm"/>
    <property type="evidence" value="ECO:0007669"/>
    <property type="project" value="TreeGrafter"/>
</dbReference>
<evidence type="ECO:0000256" key="4">
    <source>
        <dbReference type="PROSITE-ProRule" id="PRU00192"/>
    </source>
</evidence>
<keyword evidence="2 4" id="KW-0728">SH3 domain</keyword>
<keyword evidence="9" id="KW-1185">Reference proteome</keyword>
<feature type="region of interest" description="Disordered" evidence="5">
    <location>
        <begin position="1189"/>
        <end position="1223"/>
    </location>
</feature>
<dbReference type="InterPro" id="IPR036028">
    <property type="entry name" value="SH3-like_dom_sf"/>
</dbReference>
<feature type="domain" description="Rho-GAP" evidence="7">
    <location>
        <begin position="289"/>
        <end position="484"/>
    </location>
</feature>
<feature type="region of interest" description="Disordered" evidence="5">
    <location>
        <begin position="690"/>
        <end position="712"/>
    </location>
</feature>
<proteinExistence type="inferred from homology"/>
<dbReference type="OrthoDB" id="5873004at2759"/>
<dbReference type="FunFam" id="2.30.30.40:FF:000030">
    <property type="entry name" value="rho GTPase-activating protein 32 isoform X2"/>
    <property type="match status" value="1"/>
</dbReference>
<feature type="region of interest" description="Disordered" evidence="5">
    <location>
        <begin position="1"/>
        <end position="20"/>
    </location>
</feature>
<dbReference type="GO" id="GO:0001650">
    <property type="term" value="C:fibrillar center"/>
    <property type="evidence" value="ECO:0007669"/>
    <property type="project" value="TreeGrafter"/>
</dbReference>
<dbReference type="GO" id="GO:0007264">
    <property type="term" value="P:small GTPase-mediated signal transduction"/>
    <property type="evidence" value="ECO:0007669"/>
    <property type="project" value="TreeGrafter"/>
</dbReference>
<dbReference type="InterPro" id="IPR000198">
    <property type="entry name" value="RhoGAP_dom"/>
</dbReference>
<dbReference type="Gene3D" id="2.30.30.40">
    <property type="entry name" value="SH3 Domains"/>
    <property type="match status" value="1"/>
</dbReference>
<dbReference type="EMBL" id="JANIIK010000109">
    <property type="protein sequence ID" value="KAJ3598010.1"/>
    <property type="molecule type" value="Genomic_DNA"/>
</dbReference>
<dbReference type="InterPro" id="IPR001452">
    <property type="entry name" value="SH3_domain"/>
</dbReference>
<dbReference type="SUPFAM" id="SSF64268">
    <property type="entry name" value="PX domain"/>
    <property type="match status" value="1"/>
</dbReference>
<evidence type="ECO:0000259" key="6">
    <source>
        <dbReference type="PROSITE" id="PS50002"/>
    </source>
</evidence>
<dbReference type="CDD" id="cd11835">
    <property type="entry name" value="SH3_ARHGAP32_33"/>
    <property type="match status" value="1"/>
</dbReference>
<dbReference type="Pfam" id="PF00620">
    <property type="entry name" value="RhoGAP"/>
    <property type="match status" value="1"/>
</dbReference>
<feature type="region of interest" description="Disordered" evidence="5">
    <location>
        <begin position="600"/>
        <end position="658"/>
    </location>
</feature>
<sequence>MCNMATLAQSGDPLERTGPPVADTCSVDTTANQNIKMNKRVSVVKGHFPKLADCAHFHYDNVDLGSIVGKSWMVRRSYEEFCTLDAHLHQCIYDRRYSKLAPLHPLGQTEEKTEMFGNQLSDYLNRLSGIIDNKLNCGPVLSWMEIDNRGNRFLLKEEASLNVPAIAAAHVVKRYTAQASDEISIEVGDILSVIDMPPKEETSWWRGKHCFQVGFFPSECVELINEKQQTVSTSKTDQDAASCPGPDSPTSVCKKHGKMLGFLRTFIKSRPSKQKLKQRGILRERVFGCDLGEHLLNSGLDVPQVLVSCSEFLEQHGVVDGIYRHSGVSSNIQKLRHEFDSEIVPGLTKEIYMQDIHCVASLCKLYFRELPNPLLTYQLYEKFADCMGEMTDDERMVKVHDVIQQLPPPHHRTLEYLIRHLSRLATRSGETNMHIKNLAIVWAPNLLRSKEIETAGLVGSDPFREVRVQSVIVEFLLSHVNILFSDSFTSVGKFTQVAGQLHLSRPKSFVSTRLLSLEEAQARTQAPLLLQAAPHHAPQERYHTVLDVQDNRAKKGLKGRKTAGSWKTIFAIGKPMRIGSLFQPNLAHFGCRVDSVTLRSAKSEDSLSSQHSGTGSVQFRTRRPRPSSDGLSLAESAWQQPPGEEVDDEEEGIYSMPEITSRGVTSRWTAEDLDDFSPTFLDDRPLCATRESPPAYYHGSQAPRPITEDPDSVLNQSDAIARRSLILAATAPPQQAFFQHQASNSCPVQGDVTNQRPGDVHQPHERISFTKKVVHALSPKTSKSPPLDISQPVAISVPAKVLEMMGGRAGESQHLATSDSPQSPQMISMLLRSCDIQLSDTCQQELNSKLGATALGMAKGPMGASLAAQKPQLPKNPARLMALALAESANRAEEASLPCRPPPTTYRPPHTSFTHKDPESGPQRGLSPEARPLPPYSSEPKLAPTSSQSFQPQLHHSSSESSPLSKGYVHQTSRPKVAAGPQREQQHPFARTNLRRSLDSGRVQCLISQPDFHSPLVRAFSERLGGVPDRLARYHAAQTASQLAAGCPPPPALAMAVQPHFSQAGMRPDKHRDTQNLYYEICGAEGKGPFPCRPPSYSRHAYSRPDLEGNSFPAPHLQAHSSPDSHHALSTSSQHHSLLEATNFPPSHSDFQQASSARPPAGGEMHPLSRGSEMHPLPVSCFGPLLPPAASASRPSASSPRKGRHVSSLHTSSHSGQHPAPLHPYFENGRVCYRNQPEEVHVPPADANVHKAKRPAPQAKRHGTQRQYQQPVEPNQPVYVNYPFTPSPSSLSSPSSSPLGVPASQGWATTDLDSPHEQSPLTSPGESHSSPSSLPSTPEITSAKRDQTYCGLADDGTDPAIEGDDRAPCVATRSWSEEEEQGTAEVVLDSNALSGQNIAVLLMAKMAEEDANEMESPSRRATPCPAQTQFRSQPYRTSNPWMPPQPQPPPPPYSAALFSCASFQQAGATRRASSGGGQYYRQSYDILPPPDPLLRFHRASDQPSRLNSRTRSCHNQLYPSHRFPAHPLQSPPLFGLSGADSLGFIAPNVHQSNAGQRLPHQAPNSSTEESVPDTSALRGVVGQNGVSGAKWSQTRSYC</sequence>
<dbReference type="CDD" id="cd04384">
    <property type="entry name" value="RhoGAP_CdGAP"/>
    <property type="match status" value="1"/>
</dbReference>
<feature type="region of interest" description="Disordered" evidence="5">
    <location>
        <begin position="892"/>
        <end position="992"/>
    </location>
</feature>
<organism evidence="8 9">
    <name type="scientific">Muraenolepis orangiensis</name>
    <name type="common">Patagonian moray cod</name>
    <dbReference type="NCBI Taxonomy" id="630683"/>
    <lineage>
        <taxon>Eukaryota</taxon>
        <taxon>Metazoa</taxon>
        <taxon>Chordata</taxon>
        <taxon>Craniata</taxon>
        <taxon>Vertebrata</taxon>
        <taxon>Euteleostomi</taxon>
        <taxon>Actinopterygii</taxon>
        <taxon>Neopterygii</taxon>
        <taxon>Teleostei</taxon>
        <taxon>Neoteleostei</taxon>
        <taxon>Acanthomorphata</taxon>
        <taxon>Zeiogadaria</taxon>
        <taxon>Gadariae</taxon>
        <taxon>Gadiformes</taxon>
        <taxon>Muraenolepidoidei</taxon>
        <taxon>Muraenolepididae</taxon>
        <taxon>Muraenolepis</taxon>
    </lineage>
</organism>
<dbReference type="InterPro" id="IPR008936">
    <property type="entry name" value="Rho_GTPase_activation_prot"/>
</dbReference>
<evidence type="ECO:0000259" key="7">
    <source>
        <dbReference type="PROSITE" id="PS50238"/>
    </source>
</evidence>
<comment type="caution">
    <text evidence="8">The sequence shown here is derived from an EMBL/GenBank/DDBJ whole genome shotgun (WGS) entry which is preliminary data.</text>
</comment>
<dbReference type="SUPFAM" id="SSF50044">
    <property type="entry name" value="SH3-domain"/>
    <property type="match status" value="1"/>
</dbReference>
<comment type="similarity">
    <text evidence="1">Belongs to the PX domain-containing GAP family.</text>
</comment>
<evidence type="ECO:0000313" key="9">
    <source>
        <dbReference type="Proteomes" id="UP001148018"/>
    </source>
</evidence>
<feature type="compositionally biased region" description="Polar residues" evidence="5">
    <location>
        <begin position="606"/>
        <end position="619"/>
    </location>
</feature>
<dbReference type="Pfam" id="PF00018">
    <property type="entry name" value="SH3_1"/>
    <property type="match status" value="1"/>
</dbReference>
<dbReference type="GO" id="GO:0035091">
    <property type="term" value="F:phosphatidylinositol binding"/>
    <property type="evidence" value="ECO:0007669"/>
    <property type="project" value="InterPro"/>
</dbReference>
<dbReference type="PROSITE" id="PS50238">
    <property type="entry name" value="RHOGAP"/>
    <property type="match status" value="1"/>
</dbReference>
<feature type="compositionally biased region" description="Low complexity" evidence="5">
    <location>
        <begin position="1287"/>
        <end position="1299"/>
    </location>
</feature>
<evidence type="ECO:0000256" key="5">
    <source>
        <dbReference type="SAM" id="MobiDB-lite"/>
    </source>
</evidence>
<feature type="region of interest" description="Disordered" evidence="5">
    <location>
        <begin position="1554"/>
        <end position="1582"/>
    </location>
</feature>
<dbReference type="GO" id="GO:0015629">
    <property type="term" value="C:actin cytoskeleton"/>
    <property type="evidence" value="ECO:0007669"/>
    <property type="project" value="TreeGrafter"/>
</dbReference>
<accession>A0A9Q0E375</accession>
<dbReference type="Gene3D" id="1.10.555.10">
    <property type="entry name" value="Rho GTPase activation protein"/>
    <property type="match status" value="1"/>
</dbReference>
<feature type="domain" description="SH3" evidence="6">
    <location>
        <begin position="164"/>
        <end position="226"/>
    </location>
</feature>
<dbReference type="FunFam" id="1.10.555.10:FF:000002">
    <property type="entry name" value="rho GTPase-activating protein 32 isoform X1"/>
    <property type="match status" value="1"/>
</dbReference>
<feature type="compositionally biased region" description="Polar residues" evidence="5">
    <location>
        <begin position="1306"/>
        <end position="1321"/>
    </location>
</feature>
<dbReference type="GO" id="GO:0005938">
    <property type="term" value="C:cell cortex"/>
    <property type="evidence" value="ECO:0007669"/>
    <property type="project" value="TreeGrafter"/>
</dbReference>
<evidence type="ECO:0000313" key="8">
    <source>
        <dbReference type="EMBL" id="KAJ3598010.1"/>
    </source>
</evidence>
<dbReference type="InterPro" id="IPR051576">
    <property type="entry name" value="PX-Rho_GAP"/>
</dbReference>
<evidence type="ECO:0000256" key="3">
    <source>
        <dbReference type="ARBA" id="ARBA00022468"/>
    </source>
</evidence>
<dbReference type="PANTHER" id="PTHR15729:SF14">
    <property type="entry name" value="RHO GTPASE-ACTIVATING PROTEIN 33 ISOFORM X1"/>
    <property type="match status" value="1"/>
</dbReference>
<feature type="region of interest" description="Disordered" evidence="5">
    <location>
        <begin position="1101"/>
        <end position="1175"/>
    </location>
</feature>
<feature type="compositionally biased region" description="Low complexity" evidence="5">
    <location>
        <begin position="951"/>
        <end position="965"/>
    </location>
</feature>
<evidence type="ECO:0008006" key="10">
    <source>
        <dbReference type="Google" id="ProtNLM"/>
    </source>
</evidence>